<dbReference type="Pfam" id="PF12833">
    <property type="entry name" value="HTH_18"/>
    <property type="match status" value="1"/>
</dbReference>
<reference evidence="6 7" key="1">
    <citation type="journal article" date="2009" name="J. Bacteriol.">
        <title>The genome of Burkholderia cenocepacia J2315, an epidemic pathogen of cystic fibrosis patients.</title>
        <authorList>
            <person name="Holden M.T."/>
            <person name="Seth-Smith H.M."/>
            <person name="Crossman L.C."/>
            <person name="Sebaihia M."/>
            <person name="Bentley S.D."/>
            <person name="Cerdeno-Tarraga A.M."/>
            <person name="Thomson N.R."/>
            <person name="Bason N."/>
            <person name="Quail M.A."/>
            <person name="Sharp S."/>
            <person name="Cherevach I."/>
            <person name="Churcher C."/>
            <person name="Goodhead I."/>
            <person name="Hauser H."/>
            <person name="Holroyd N."/>
            <person name="Mungall K."/>
            <person name="Scott P."/>
            <person name="Walker D."/>
            <person name="White B."/>
            <person name="Rose H."/>
            <person name="Iversen P."/>
            <person name="Mil-Homens D."/>
            <person name="Rocha E.P."/>
            <person name="Fialho A.M."/>
            <person name="Baldwin A."/>
            <person name="Dowson C."/>
            <person name="Barrell B.G."/>
            <person name="Govan J.R."/>
            <person name="Vandamme P."/>
            <person name="Hart C.A."/>
            <person name="Mahenthiralingam E."/>
            <person name="Parkhill J."/>
        </authorList>
    </citation>
    <scope>NUCLEOTIDE SEQUENCE [LARGE SCALE GENOMIC DNA]</scope>
    <source>
        <strain evidence="7">ATCC BAA-245 / DSM 16553 / LMG 16656 / NCTC 13227 / J2315 / CF5610</strain>
    </source>
</reference>
<dbReference type="Pfam" id="PF02311">
    <property type="entry name" value="AraC_binding"/>
    <property type="match status" value="1"/>
</dbReference>
<dbReference type="CDD" id="cd06124">
    <property type="entry name" value="cupin_NimR-like_N"/>
    <property type="match status" value="1"/>
</dbReference>
<sequence>MTFGGRLMLLAGQPGDLYAVPPMARLPRPLYVRAFGIPGNASVDAHSHPWAQLMYATSGVLEVTTPSGRQLLPPHYAMWIPPHVPHAVSTRDCVAFHSLYLDEAIARRDVNDDCTILCMTPLLRELMIATGELPVNYDEAGPDGALVCLIADRIARMQPAPLTVPLPRDPRLLKIARALHAAPGDTRSLDEWGRQVGATRRTLSRLFRQDTGLSFTEWRQAVRLLASLPLLDAGAPIGTVAAQLGYDSTSSFIALFHAKFRVTPGAYAKREARRPVLSA</sequence>
<keyword evidence="1" id="KW-0678">Repressor</keyword>
<dbReference type="Gene3D" id="2.60.120.10">
    <property type="entry name" value="Jelly Rolls"/>
    <property type="match status" value="1"/>
</dbReference>
<dbReference type="HOGENOM" id="CLU_000445_87_4_4"/>
<dbReference type="EMBL" id="AM747721">
    <property type="protein sequence ID" value="CAR54338.1"/>
    <property type="molecule type" value="Genomic_DNA"/>
</dbReference>
<keyword evidence="4" id="KW-0804">Transcription</keyword>
<dbReference type="eggNOG" id="COG2207">
    <property type="taxonomic scope" value="Bacteria"/>
</dbReference>
<evidence type="ECO:0000256" key="2">
    <source>
        <dbReference type="ARBA" id="ARBA00023015"/>
    </source>
</evidence>
<dbReference type="FunFam" id="1.10.10.60:FF:000132">
    <property type="entry name" value="AraC family transcriptional regulator"/>
    <property type="match status" value="1"/>
</dbReference>
<name>B4EJY3_BURCJ</name>
<dbReference type="GO" id="GO:0003700">
    <property type="term" value="F:DNA-binding transcription factor activity"/>
    <property type="evidence" value="ECO:0007669"/>
    <property type="project" value="InterPro"/>
</dbReference>
<dbReference type="Proteomes" id="UP000001035">
    <property type="component" value="Chromosome 2"/>
</dbReference>
<evidence type="ECO:0000313" key="6">
    <source>
        <dbReference type="EMBL" id="CAR54338.1"/>
    </source>
</evidence>
<dbReference type="InterPro" id="IPR003313">
    <property type="entry name" value="AraC-bd"/>
</dbReference>
<organism evidence="6 7">
    <name type="scientific">Burkholderia cenocepacia (strain ATCC BAA-245 / DSM 16553 / LMG 16656 / NCTC 13227 / J2315 / CF5610)</name>
    <name type="common">Burkholderia cepacia (strain J2315)</name>
    <dbReference type="NCBI Taxonomy" id="216591"/>
    <lineage>
        <taxon>Bacteria</taxon>
        <taxon>Pseudomonadati</taxon>
        <taxon>Pseudomonadota</taxon>
        <taxon>Betaproteobacteria</taxon>
        <taxon>Burkholderiales</taxon>
        <taxon>Burkholderiaceae</taxon>
        <taxon>Burkholderia</taxon>
        <taxon>Burkholderia cepacia complex</taxon>
    </lineage>
</organism>
<dbReference type="KEGG" id="bcj:BCAM0481"/>
<dbReference type="Gene3D" id="1.10.10.60">
    <property type="entry name" value="Homeodomain-like"/>
    <property type="match status" value="2"/>
</dbReference>
<dbReference type="GO" id="GO:0043565">
    <property type="term" value="F:sequence-specific DNA binding"/>
    <property type="evidence" value="ECO:0007669"/>
    <property type="project" value="InterPro"/>
</dbReference>
<proteinExistence type="predicted"/>
<gene>
    <name evidence="6" type="ORF">BCAM0481</name>
</gene>
<feature type="domain" description="HTH araC/xylS-type" evidence="5">
    <location>
        <begin position="173"/>
        <end position="270"/>
    </location>
</feature>
<dbReference type="SMART" id="SM00342">
    <property type="entry name" value="HTH_ARAC"/>
    <property type="match status" value="1"/>
</dbReference>
<evidence type="ECO:0000313" key="7">
    <source>
        <dbReference type="Proteomes" id="UP000001035"/>
    </source>
</evidence>
<dbReference type="InterPro" id="IPR009057">
    <property type="entry name" value="Homeodomain-like_sf"/>
</dbReference>
<evidence type="ECO:0000256" key="1">
    <source>
        <dbReference type="ARBA" id="ARBA00022491"/>
    </source>
</evidence>
<evidence type="ECO:0000256" key="3">
    <source>
        <dbReference type="ARBA" id="ARBA00023125"/>
    </source>
</evidence>
<dbReference type="AlphaFoldDB" id="B4EJY3"/>
<keyword evidence="7" id="KW-1185">Reference proteome</keyword>
<accession>B4EJY3</accession>
<keyword evidence="2" id="KW-0805">Transcription regulation</keyword>
<evidence type="ECO:0000256" key="4">
    <source>
        <dbReference type="ARBA" id="ARBA00023163"/>
    </source>
</evidence>
<dbReference type="InterPro" id="IPR018060">
    <property type="entry name" value="HTH_AraC"/>
</dbReference>
<dbReference type="PANTHER" id="PTHR11019">
    <property type="entry name" value="HTH-TYPE TRANSCRIPTIONAL REGULATOR NIMR"/>
    <property type="match status" value="1"/>
</dbReference>
<dbReference type="SUPFAM" id="SSF46689">
    <property type="entry name" value="Homeodomain-like"/>
    <property type="match status" value="1"/>
</dbReference>
<dbReference type="PANTHER" id="PTHR11019:SF159">
    <property type="entry name" value="TRANSCRIPTIONAL REGULATOR-RELATED"/>
    <property type="match status" value="1"/>
</dbReference>
<evidence type="ECO:0000259" key="5">
    <source>
        <dbReference type="PROSITE" id="PS01124"/>
    </source>
</evidence>
<dbReference type="SUPFAM" id="SSF51182">
    <property type="entry name" value="RmlC-like cupins"/>
    <property type="match status" value="1"/>
</dbReference>
<dbReference type="PROSITE" id="PS01124">
    <property type="entry name" value="HTH_ARAC_FAMILY_2"/>
    <property type="match status" value="1"/>
</dbReference>
<dbReference type="InterPro" id="IPR014710">
    <property type="entry name" value="RmlC-like_jellyroll"/>
</dbReference>
<keyword evidence="3" id="KW-0238">DNA-binding</keyword>
<protein>
    <submittedName>
        <fullName evidence="6">AraC family regulatory protein</fullName>
    </submittedName>
</protein>
<dbReference type="InterPro" id="IPR011051">
    <property type="entry name" value="RmlC_Cupin_sf"/>
</dbReference>